<feature type="signal peptide" evidence="10">
    <location>
        <begin position="1"/>
        <end position="24"/>
    </location>
</feature>
<evidence type="ECO:0000256" key="2">
    <source>
        <dbReference type="ARBA" id="ARBA00022692"/>
    </source>
</evidence>
<evidence type="ECO:0000259" key="11">
    <source>
        <dbReference type="Pfam" id="PF23598"/>
    </source>
</evidence>
<proteinExistence type="predicted"/>
<keyword evidence="5" id="KW-1133">Transmembrane helix</keyword>
<keyword evidence="8" id="KW-0325">Glycoprotein</keyword>
<keyword evidence="3 10" id="KW-0732">Signal</keyword>
<feature type="domain" description="Disease resistance R13L4/SHOC-2-like LRR" evidence="11">
    <location>
        <begin position="140"/>
        <end position="387"/>
    </location>
</feature>
<evidence type="ECO:0000256" key="8">
    <source>
        <dbReference type="ARBA" id="ARBA00023180"/>
    </source>
</evidence>
<sequence length="667" mass="74472">MPEFHLRLLFLSLLLLCCVSPSSLFNINNPVGLVACRPHQIKAFTQFKNEFDTRGCNHSDPSNRVWCDNSTGAVTKLRLRACLSGTMKPNSSLFRFYQLRFLDLSNNNFTSASLPSEFGNLNKLEVLGLTSNGFISQFHSSFNNLSMLSVLELSYNHLSGNLNPNSSLFELHHLSFLSLANNNFSSSIPSKFGNLNKLEVLFLSSSGFSGQVPPTISNLTWIFELYIEQNKLRVSLDLRKNNLVGSIEVPNSSTSSKLEIMYLGFNHFEGKLLEPISKLINLKELDVSLLNTSYPIDVNIFSSLKSLEMLTLLGNNISPESLSSDSNIPLTLNQLGLGYCNISVFPKILKNLQYLEIIDISANILHGNIPEWLWSLPRLRTVDMFDNSFSGFEGSPEVLINSSVQNLFMDANNFEGALPQLPLSIQGFSAEGNNFAGEIPLSICNRSSLTILVLNNNKFTGPIPQCLTNFIFVNLWKNNLEGSIPHAFNVGTSLQTLDIGFNQLTGKLPDIGNESSCRTCEVKIRRSGSRAMVSRWKWESNVNVMANGQPETPDHHFKHKKLGLLMIDGDDNQLLNEEFRASTEYCTMNEVHEAPEEKALVEEEPTPPFQVPIANSELLRSVELREVNLGLENLDVVKNENMEQEGVQKSSNRRFEVAGGVERDAKC</sequence>
<gene>
    <name evidence="13" type="primary">LOC104704257</name>
</gene>
<dbReference type="PANTHER" id="PTHR48061">
    <property type="entry name" value="LEUCINE-RICH REPEAT RECEPTOR PROTEIN KINASE EMS1-LIKE-RELATED"/>
    <property type="match status" value="1"/>
</dbReference>
<dbReference type="RefSeq" id="XP_010418676.1">
    <property type="nucleotide sequence ID" value="XM_010420374.1"/>
</dbReference>
<feature type="region of interest" description="Disordered" evidence="9">
    <location>
        <begin position="642"/>
        <end position="667"/>
    </location>
</feature>
<keyword evidence="12" id="KW-1185">Reference proteome</keyword>
<keyword evidence="4" id="KW-0677">Repeat</keyword>
<feature type="chain" id="PRO_5046531408" evidence="10">
    <location>
        <begin position="25"/>
        <end position="667"/>
    </location>
</feature>
<evidence type="ECO:0000256" key="5">
    <source>
        <dbReference type="ARBA" id="ARBA00022989"/>
    </source>
</evidence>
<dbReference type="PANTHER" id="PTHR48061:SF12">
    <property type="entry name" value="DISEASE RESISTANCE LIKE PROTEIN"/>
    <property type="match status" value="1"/>
</dbReference>
<keyword evidence="6" id="KW-0472">Membrane</keyword>
<dbReference type="InterPro" id="IPR001611">
    <property type="entry name" value="Leu-rich_rpt"/>
</dbReference>
<dbReference type="Proteomes" id="UP000694864">
    <property type="component" value="Chromosome 7"/>
</dbReference>
<protein>
    <submittedName>
        <fullName evidence="13">Receptor-like protein 12</fullName>
    </submittedName>
</protein>
<reference evidence="13" key="2">
    <citation type="submission" date="2025-08" db="UniProtKB">
        <authorList>
            <consortium name="RefSeq"/>
        </authorList>
    </citation>
    <scope>IDENTIFICATION</scope>
    <source>
        <tissue evidence="13">Leaf</tissue>
    </source>
</reference>
<evidence type="ECO:0000256" key="6">
    <source>
        <dbReference type="ARBA" id="ARBA00023136"/>
    </source>
</evidence>
<evidence type="ECO:0000313" key="13">
    <source>
        <dbReference type="RefSeq" id="XP_010418676.1"/>
    </source>
</evidence>
<evidence type="ECO:0000256" key="4">
    <source>
        <dbReference type="ARBA" id="ARBA00022737"/>
    </source>
</evidence>
<feature type="compositionally biased region" description="Basic and acidic residues" evidence="9">
    <location>
        <begin position="653"/>
        <end position="667"/>
    </location>
</feature>
<dbReference type="GeneID" id="104704257"/>
<keyword evidence="2" id="KW-0812">Transmembrane</keyword>
<dbReference type="InterPro" id="IPR055414">
    <property type="entry name" value="LRR_R13L4/SHOC2-like"/>
</dbReference>
<accession>A0ABM0T034</accession>
<dbReference type="InterPro" id="IPR046956">
    <property type="entry name" value="RLP23-like"/>
</dbReference>
<reference evidence="12" key="1">
    <citation type="journal article" date="2014" name="Nat. Commun.">
        <title>The emerging biofuel crop Camelina sativa retains a highly undifferentiated hexaploid genome structure.</title>
        <authorList>
            <person name="Kagale S."/>
            <person name="Koh C."/>
            <person name="Nixon J."/>
            <person name="Bollina V."/>
            <person name="Clarke W.E."/>
            <person name="Tuteja R."/>
            <person name="Spillane C."/>
            <person name="Robinson S.J."/>
            <person name="Links M.G."/>
            <person name="Clarke C."/>
            <person name="Higgins E.E."/>
            <person name="Huebert T."/>
            <person name="Sharpe A.G."/>
            <person name="Parkin I.A."/>
        </authorList>
    </citation>
    <scope>NUCLEOTIDE SEQUENCE [LARGE SCALE GENOMIC DNA]</scope>
    <source>
        <strain evidence="12">cv. DH55</strain>
    </source>
</reference>
<evidence type="ECO:0000256" key="10">
    <source>
        <dbReference type="SAM" id="SignalP"/>
    </source>
</evidence>
<name>A0ABM0T034_CAMSA</name>
<evidence type="ECO:0000256" key="1">
    <source>
        <dbReference type="ARBA" id="ARBA00004479"/>
    </source>
</evidence>
<evidence type="ECO:0000256" key="3">
    <source>
        <dbReference type="ARBA" id="ARBA00022729"/>
    </source>
</evidence>
<dbReference type="Pfam" id="PF00560">
    <property type="entry name" value="LRR_1"/>
    <property type="match status" value="3"/>
</dbReference>
<dbReference type="Gene3D" id="3.80.10.10">
    <property type="entry name" value="Ribonuclease Inhibitor"/>
    <property type="match status" value="4"/>
</dbReference>
<dbReference type="InterPro" id="IPR032675">
    <property type="entry name" value="LRR_dom_sf"/>
</dbReference>
<evidence type="ECO:0000256" key="7">
    <source>
        <dbReference type="ARBA" id="ARBA00023170"/>
    </source>
</evidence>
<evidence type="ECO:0000313" key="12">
    <source>
        <dbReference type="Proteomes" id="UP000694864"/>
    </source>
</evidence>
<organism evidence="12 13">
    <name type="scientific">Camelina sativa</name>
    <name type="common">False flax</name>
    <name type="synonym">Myagrum sativum</name>
    <dbReference type="NCBI Taxonomy" id="90675"/>
    <lineage>
        <taxon>Eukaryota</taxon>
        <taxon>Viridiplantae</taxon>
        <taxon>Streptophyta</taxon>
        <taxon>Embryophyta</taxon>
        <taxon>Tracheophyta</taxon>
        <taxon>Spermatophyta</taxon>
        <taxon>Magnoliopsida</taxon>
        <taxon>eudicotyledons</taxon>
        <taxon>Gunneridae</taxon>
        <taxon>Pentapetalae</taxon>
        <taxon>rosids</taxon>
        <taxon>malvids</taxon>
        <taxon>Brassicales</taxon>
        <taxon>Brassicaceae</taxon>
        <taxon>Camelineae</taxon>
        <taxon>Camelina</taxon>
    </lineage>
</organism>
<evidence type="ECO:0000256" key="9">
    <source>
        <dbReference type="SAM" id="MobiDB-lite"/>
    </source>
</evidence>
<keyword evidence="7" id="KW-0675">Receptor</keyword>
<dbReference type="Pfam" id="PF23598">
    <property type="entry name" value="LRR_14"/>
    <property type="match status" value="1"/>
</dbReference>
<comment type="subcellular location">
    <subcellularLocation>
        <location evidence="1">Membrane</location>
        <topology evidence="1">Single-pass type I membrane protein</topology>
    </subcellularLocation>
</comment>
<dbReference type="SUPFAM" id="SSF52058">
    <property type="entry name" value="L domain-like"/>
    <property type="match status" value="2"/>
</dbReference>